<evidence type="ECO:0000313" key="3">
    <source>
        <dbReference type="Proteomes" id="UP001236274"/>
    </source>
</evidence>
<evidence type="ECO:0000313" key="2">
    <source>
        <dbReference type="EMBL" id="MDK7356652.1"/>
    </source>
</evidence>
<reference evidence="2" key="1">
    <citation type="submission" date="2023-05" db="EMBL/GenBank/DDBJ databases">
        <title>Cataloging the Phylogenetic Diversity of Human Bladder Bacteria.</title>
        <authorList>
            <person name="Du J."/>
        </authorList>
    </citation>
    <scope>NUCLEOTIDE SEQUENCE</scope>
    <source>
        <strain evidence="2">UMB10101</strain>
    </source>
</reference>
<dbReference type="Pfam" id="PF18144">
    <property type="entry name" value="SMODS"/>
    <property type="match status" value="1"/>
</dbReference>
<keyword evidence="1" id="KW-0051">Antiviral defense</keyword>
<accession>A0AAJ1V586</accession>
<comment type="caution">
    <text evidence="2">The sequence shown here is derived from an EMBL/GenBank/DDBJ whole genome shotgun (WGS) entry which is preliminary data.</text>
</comment>
<dbReference type="GO" id="GO:0016779">
    <property type="term" value="F:nucleotidyltransferase activity"/>
    <property type="evidence" value="ECO:0007669"/>
    <property type="project" value="InterPro"/>
</dbReference>
<sequence length="291" mass="34465">MDINTWFKEFYESIYMSTDIVSKVRLRYKSITKRINEEYWNSSSETKHSLYVGSYGRGTAIYASDIDIVVELPWAVKTRFDGRHGNIQSQLLSEVKDKLKKTYSTSKISSDGQVIVIDFSDGIKFEIVPAFKFDDNSYYYPDTNDGGSWKTMNPRLELESFNARNKTHNLTMKKLCMMLRCWKETHNMDIPGELLDSIVYNFYLDANYIDKNPFLYFDFITRDFFKYLYEKAHGIWLTPGTYRVLNLKYPYLTQNKALEMYNKSIKAIQLYNNEYKYLAKSEWKEIYGGKF</sequence>
<protein>
    <submittedName>
        <fullName evidence="2">Nucleotidyltransferase domain-containing protein</fullName>
    </submittedName>
</protein>
<dbReference type="InterPro" id="IPR006116">
    <property type="entry name" value="NT_2-5OAS_ClassI-CCAase"/>
</dbReference>
<gene>
    <name evidence="2" type="ORF">QP520_03315</name>
</gene>
<evidence type="ECO:0000256" key="1">
    <source>
        <dbReference type="ARBA" id="ARBA00023118"/>
    </source>
</evidence>
<dbReference type="GO" id="GO:0051607">
    <property type="term" value="P:defense response to virus"/>
    <property type="evidence" value="ECO:0007669"/>
    <property type="project" value="UniProtKB-KW"/>
</dbReference>
<dbReference type="CDD" id="cd05400">
    <property type="entry name" value="NT_2-5OAS_ClassI-CCAase"/>
    <property type="match status" value="1"/>
</dbReference>
<dbReference type="RefSeq" id="WP_285416911.1">
    <property type="nucleotide sequence ID" value="NZ_JASORJ010000003.1"/>
</dbReference>
<dbReference type="InterPro" id="IPR043519">
    <property type="entry name" value="NT_sf"/>
</dbReference>
<proteinExistence type="predicted"/>
<dbReference type="EMBL" id="JASORJ010000003">
    <property type="protein sequence ID" value="MDK7356652.1"/>
    <property type="molecule type" value="Genomic_DNA"/>
</dbReference>
<dbReference type="Proteomes" id="UP001236274">
    <property type="component" value="Unassembled WGS sequence"/>
</dbReference>
<name>A0AAJ1V586_9FIRM</name>
<organism evidence="2 3">
    <name type="scientific">Veillonella atypica</name>
    <dbReference type="NCBI Taxonomy" id="39777"/>
    <lineage>
        <taxon>Bacteria</taxon>
        <taxon>Bacillati</taxon>
        <taxon>Bacillota</taxon>
        <taxon>Negativicutes</taxon>
        <taxon>Veillonellales</taxon>
        <taxon>Veillonellaceae</taxon>
        <taxon>Veillonella</taxon>
    </lineage>
</organism>
<dbReference type="SUPFAM" id="SSF81301">
    <property type="entry name" value="Nucleotidyltransferase"/>
    <property type="match status" value="1"/>
</dbReference>
<dbReference type="Gene3D" id="3.30.460.10">
    <property type="entry name" value="Beta Polymerase, domain 2"/>
    <property type="match status" value="1"/>
</dbReference>
<dbReference type="AlphaFoldDB" id="A0AAJ1V586"/>